<protein>
    <submittedName>
        <fullName evidence="2">Uncharacterized conserved protein</fullName>
    </submittedName>
</protein>
<accession>D4N6X5</accession>
<dbReference type="Gene3D" id="1.10.10.10">
    <property type="entry name" value="Winged helix-like DNA-binding domain superfamily/Winged helix DNA-binding domain"/>
    <property type="match status" value="1"/>
</dbReference>
<name>D4N6X5_9CREN</name>
<dbReference type="SUPFAM" id="SSF46785">
    <property type="entry name" value="Winged helix' DNA-binding domain"/>
    <property type="match status" value="1"/>
</dbReference>
<gene>
    <name evidence="2" type="ORF">29d5orf13</name>
</gene>
<dbReference type="InterPro" id="IPR036390">
    <property type="entry name" value="WH_DNA-bd_sf"/>
</dbReference>
<dbReference type="EMBL" id="GU059106">
    <property type="protein sequence ID" value="ACY24461.1"/>
    <property type="molecule type" value="Genomic_DNA"/>
</dbReference>
<sequence length="103" mass="12037">MLNYRSATDIIAMILFTTINGERKSSIMSKAHLNYRQIKKYIKILMINDLVVERSNLSEGSMTYHTTEKGKNYLEMYEESKVYNLTSNTYVFGKRTNEDFSSL</sequence>
<dbReference type="InterPro" id="IPR038723">
    <property type="entry name" value="ArnR1-like_HTH"/>
</dbReference>
<evidence type="ECO:0000259" key="1">
    <source>
        <dbReference type="Pfam" id="PF14947"/>
    </source>
</evidence>
<proteinExistence type="predicted"/>
<dbReference type="InterPro" id="IPR036388">
    <property type="entry name" value="WH-like_DNA-bd_sf"/>
</dbReference>
<feature type="domain" description="ArnR1-like winged helix-turn-helix" evidence="1">
    <location>
        <begin position="5"/>
        <end position="80"/>
    </location>
</feature>
<reference evidence="2" key="1">
    <citation type="journal article" date="2010" name="Environ. Microbiol.">
        <title>Homologues of nitrite reductases in ammonia-oxidizing archaea: diversity and genomic context.</title>
        <authorList>
            <person name="Bartossek R."/>
            <person name="Nicol G.W."/>
            <person name="Lanzen A."/>
            <person name="Klenk H.P."/>
            <person name="Schleper C."/>
        </authorList>
    </citation>
    <scope>NUCLEOTIDE SEQUENCE</scope>
</reference>
<organism evidence="2">
    <name type="scientific">uncultured crenarchaeote 29d5</name>
    <dbReference type="NCBI Taxonomy" id="684057"/>
    <lineage>
        <taxon>Archaea</taxon>
        <taxon>Thermoproteota</taxon>
        <taxon>environmental samples</taxon>
    </lineage>
</organism>
<evidence type="ECO:0000313" key="2">
    <source>
        <dbReference type="EMBL" id="ACY24461.1"/>
    </source>
</evidence>
<dbReference type="Pfam" id="PF14947">
    <property type="entry name" value="HTH_45"/>
    <property type="match status" value="1"/>
</dbReference>
<dbReference type="AlphaFoldDB" id="D4N6X5"/>